<dbReference type="PROSITE" id="PS50181">
    <property type="entry name" value="FBOX"/>
    <property type="match status" value="1"/>
</dbReference>
<comment type="caution">
    <text evidence="3">The sequence shown here is derived from an EMBL/GenBank/DDBJ whole genome shotgun (WGS) entry which is preliminary data.</text>
</comment>
<dbReference type="EMBL" id="JAPEVB010000006">
    <property type="protein sequence ID" value="KAJ4386832.1"/>
    <property type="molecule type" value="Genomic_DNA"/>
</dbReference>
<name>A0A9W9CTY7_9PEZI</name>
<feature type="region of interest" description="Disordered" evidence="1">
    <location>
        <begin position="89"/>
        <end position="120"/>
    </location>
</feature>
<keyword evidence="4" id="KW-1185">Reference proteome</keyword>
<proteinExistence type="predicted"/>
<feature type="compositionally biased region" description="Acidic residues" evidence="1">
    <location>
        <begin position="103"/>
        <end position="113"/>
    </location>
</feature>
<dbReference type="OrthoDB" id="5422579at2759"/>
<dbReference type="AlphaFoldDB" id="A0A9W9CTY7"/>
<dbReference type="SUPFAM" id="SSF81383">
    <property type="entry name" value="F-box domain"/>
    <property type="match status" value="1"/>
</dbReference>
<evidence type="ECO:0000313" key="3">
    <source>
        <dbReference type="EMBL" id="KAJ4386832.1"/>
    </source>
</evidence>
<dbReference type="Pfam" id="PF00646">
    <property type="entry name" value="F-box"/>
    <property type="match status" value="1"/>
</dbReference>
<gene>
    <name evidence="3" type="ORF">N0V93_009730</name>
</gene>
<evidence type="ECO:0000313" key="4">
    <source>
        <dbReference type="Proteomes" id="UP001140453"/>
    </source>
</evidence>
<reference evidence="3" key="1">
    <citation type="submission" date="2022-10" db="EMBL/GenBank/DDBJ databases">
        <title>Tapping the CABI collections for fungal endophytes: first genome assemblies for Collariella, Neodidymelliopsis, Ascochyta clinopodiicola, Didymella pomorum, Didymosphaeria variabile, Neocosmospora piperis and Neocucurbitaria cava.</title>
        <authorList>
            <person name="Hill R."/>
        </authorList>
    </citation>
    <scope>NUCLEOTIDE SEQUENCE</scope>
    <source>
        <strain evidence="3">IMI 355082</strain>
    </source>
</reference>
<evidence type="ECO:0000259" key="2">
    <source>
        <dbReference type="PROSITE" id="PS50181"/>
    </source>
</evidence>
<protein>
    <recommendedName>
        <fullName evidence="2">F-box domain-containing protein</fullName>
    </recommendedName>
</protein>
<accession>A0A9W9CTY7</accession>
<sequence length="563" mass="64025">MNSPSLKEPNSAARLLSLPTEILNAIVSRLPNHGIKNLRLTCRLFHRLAVLRLDRVFLSANPRNIEVFCAVARHEELRKQISEIVWDDARLPHSQGEQQNTDSDSDADESDSENGDHDGDCPTWFARACEANEYQLKDRRGQDIIDGRRPDHVARAGQLEAQMSRRDAWAYYCELLRLQDRVLQQGADVAAFEQCVLRDRRFPSLQRITITPASHGFLFNPLHETPMIRAFPPGFNYPIPHTWPGMRSEPPPPVATSWRDATDEDKDRWRGFRVITRAITQHLKEHQDSLGDPGSTFSIPEVVVNVNELHTGINCTIFDDPPCAEYNDFAAVLRQPNFRRIDLALIVGGQWYENWSAFRSGLLCKAWAGAKDLEHVSLRADVTESDPDATRATDDRNFVPLLTIIPVDKWSRLRHLGLARFLVRQDDVLGLLAGLPLTIRSIELSFLCFLPERGSYKGLLDDVRDTLGWRDRVPAERPRVTVGLDLDQPVAGRAIWVESEISDFLYEDATNPFGSEGWGVDQVPHGKGVVRDAFEPAHERPWMDGISLIRQGYYEWPSWLPKQ</sequence>
<organism evidence="3 4">
    <name type="scientific">Gnomoniopsis smithogilvyi</name>
    <dbReference type="NCBI Taxonomy" id="1191159"/>
    <lineage>
        <taxon>Eukaryota</taxon>
        <taxon>Fungi</taxon>
        <taxon>Dikarya</taxon>
        <taxon>Ascomycota</taxon>
        <taxon>Pezizomycotina</taxon>
        <taxon>Sordariomycetes</taxon>
        <taxon>Sordariomycetidae</taxon>
        <taxon>Diaporthales</taxon>
        <taxon>Gnomoniaceae</taxon>
        <taxon>Gnomoniopsis</taxon>
    </lineage>
</organism>
<dbReference type="InterPro" id="IPR001810">
    <property type="entry name" value="F-box_dom"/>
</dbReference>
<feature type="domain" description="F-box" evidence="2">
    <location>
        <begin position="12"/>
        <end position="60"/>
    </location>
</feature>
<evidence type="ECO:0000256" key="1">
    <source>
        <dbReference type="SAM" id="MobiDB-lite"/>
    </source>
</evidence>
<dbReference type="InterPro" id="IPR036047">
    <property type="entry name" value="F-box-like_dom_sf"/>
</dbReference>
<dbReference type="Proteomes" id="UP001140453">
    <property type="component" value="Unassembled WGS sequence"/>
</dbReference>